<reference evidence="10 11" key="1">
    <citation type="journal article" date="2020" name="ISME J.">
        <title>Uncovering the hidden diversity of litter-decomposition mechanisms in mushroom-forming fungi.</title>
        <authorList>
            <person name="Floudas D."/>
            <person name="Bentzer J."/>
            <person name="Ahren D."/>
            <person name="Johansson T."/>
            <person name="Persson P."/>
            <person name="Tunlid A."/>
        </authorList>
    </citation>
    <scope>NUCLEOTIDE SEQUENCE [LARGE SCALE GENOMIC DNA]</scope>
    <source>
        <strain evidence="10 11">CBS 101986</strain>
    </source>
</reference>
<comment type="catalytic activity">
    <reaction evidence="7">
        <text>2'-deoxyribonucleotide-(2'-deoxyribose 5'-phosphate)-2'-deoxyribonucleotide-DNA = a 3'-end 2'-deoxyribonucleotide-(2,3-dehydro-2,3-deoxyribose 5'-phosphate)-DNA + a 5'-end 5'-phospho-2'-deoxyribonucleoside-DNA + H(+)</text>
        <dbReference type="Rhea" id="RHEA:66592"/>
        <dbReference type="Rhea" id="RHEA-COMP:13180"/>
        <dbReference type="Rhea" id="RHEA-COMP:16897"/>
        <dbReference type="Rhea" id="RHEA-COMP:17067"/>
        <dbReference type="ChEBI" id="CHEBI:15378"/>
        <dbReference type="ChEBI" id="CHEBI:136412"/>
        <dbReference type="ChEBI" id="CHEBI:157695"/>
        <dbReference type="ChEBI" id="CHEBI:167181"/>
        <dbReference type="EC" id="4.2.99.18"/>
    </reaction>
</comment>
<dbReference type="Gene3D" id="1.20.910.10">
    <property type="entry name" value="Heme oxygenase-like"/>
    <property type="match status" value="1"/>
</dbReference>
<accession>A0A8H5B7E5</accession>
<dbReference type="AlphaFoldDB" id="A0A8H5B7E5"/>
<dbReference type="GO" id="GO:0140078">
    <property type="term" value="F:class I DNA-(apurinic or apyrimidinic site) endonuclease activity"/>
    <property type="evidence" value="ECO:0007669"/>
    <property type="project" value="UniProtKB-EC"/>
</dbReference>
<dbReference type="OrthoDB" id="10028886at2759"/>
<dbReference type="InterPro" id="IPR004305">
    <property type="entry name" value="Thiaminase-2/PQQC"/>
</dbReference>
<evidence type="ECO:0000259" key="9">
    <source>
        <dbReference type="SMART" id="SM00478"/>
    </source>
</evidence>
<dbReference type="CDD" id="cd00056">
    <property type="entry name" value="ENDO3c"/>
    <property type="match status" value="1"/>
</dbReference>
<dbReference type="Pfam" id="PF03070">
    <property type="entry name" value="TENA_THI-4"/>
    <property type="match status" value="1"/>
</dbReference>
<proteinExistence type="inferred from homology"/>
<evidence type="ECO:0000256" key="2">
    <source>
        <dbReference type="ARBA" id="ARBA00012720"/>
    </source>
</evidence>
<dbReference type="SMART" id="SM00478">
    <property type="entry name" value="ENDO3c"/>
    <property type="match status" value="1"/>
</dbReference>
<evidence type="ECO:0000256" key="3">
    <source>
        <dbReference type="ARBA" id="ARBA00022763"/>
    </source>
</evidence>
<keyword evidence="3" id="KW-0227">DNA damage</keyword>
<dbReference type="InterPro" id="IPR029056">
    <property type="entry name" value="Ribokinase-like"/>
</dbReference>
<dbReference type="SUPFAM" id="SSF48150">
    <property type="entry name" value="DNA-glycosylase"/>
    <property type="match status" value="1"/>
</dbReference>
<dbReference type="Gene3D" id="3.40.1190.20">
    <property type="match status" value="1"/>
</dbReference>
<dbReference type="GO" id="GO:0006285">
    <property type="term" value="P:base-excision repair, AP site formation"/>
    <property type="evidence" value="ECO:0007669"/>
    <property type="project" value="UniProtKB-ARBA"/>
</dbReference>
<dbReference type="GO" id="GO:0009228">
    <property type="term" value="P:thiamine biosynthetic process"/>
    <property type="evidence" value="ECO:0007669"/>
    <property type="project" value="InterPro"/>
</dbReference>
<dbReference type="PANTHER" id="PTHR20858:SF17">
    <property type="entry name" value="HYDROXYMETHYLPYRIMIDINE_PHOSPHOMETHYLPYRIMIDINE KINASE THI20-RELATED"/>
    <property type="match status" value="1"/>
</dbReference>
<dbReference type="InterPro" id="IPR003265">
    <property type="entry name" value="HhH-GPD_domain"/>
</dbReference>
<evidence type="ECO:0000256" key="7">
    <source>
        <dbReference type="ARBA" id="ARBA00044632"/>
    </source>
</evidence>
<dbReference type="FunFam" id="1.10.340.30:FF:000001">
    <property type="entry name" value="Endonuclease III"/>
    <property type="match status" value="1"/>
</dbReference>
<keyword evidence="11" id="KW-1185">Reference proteome</keyword>
<sequence length="920" mass="100331">MRVCGNHSLSKHPAILTSTMATKRSRAPQLISRPSELSSQVTLFEVAKVEDSVEDVIEDNPRRSKRVRRAVVKTEMCDLEDLGSPSPSPPPVTTRKKRPTKLEDEDTSSSLTPRRRGISSPVKTSVTKVKVATASTSTTPKKRGSVSPKKPIPKVLSKPHPAPEHWKETYAAIKAMRSRFVAPVDTMGCQMAQVAETDPKNRRYSTLVSLMLSSQTRDEVCHAAVSNLREAFGGSISIDAMLAAENAVVSTAIAQVGFWNKKTIYLKEAAITLRDNFNSDVPKTVDELCTLRGVGPKMAFLTLEMAWGILNLQSWLPKELYGDINHMMVGFGQTHAKVICQPTGPRCDMCDLSTKGLCPSARVVNAKNRKPIVFIKPDQDSPAKVEVALEEEVEEDVKGNFKDETEETIPLNLRLLGRFLSENLAVDSHPLPTLSMSTPTVLTIAGSDSSGGAGIQADLKTFSAHGCYGTSAITALTAQNTTGVQGIHPCPPEFVAKQINSVFDDLPVRAVKTGMLFDADTVKTVVDCLRKRAQTVPLEDAVDVLISGLFPLSTIITPNKSEAELLLSRLGKPCSLDRLEDVVSGAHELLSVGCGAVLLKGGHLASNIGDVRSVQARDTNIKVVKQNLPGENMEILFGSTDNLSSMQLVVDVLYQTSGQTTMFVRPRIESSSTHGTGCTLSSSIASELAKGAPLEEAIEHATMYTHIGIQEAEPIGHGHGPLNHFHNMTPKLLSRQKHQLMIRPSPSNPYPFTRFLIEQSAQEWKGYVQHDFVVQLGKGTLSRDRFIHFFSLLAAKSSTYEEIGDAMKTILNILHEVVNHRAFCAKFGVTADDLEKTPESAATTAYGAYIIDTGLQGDTAKLIMALIACLLGYGEVGLWLKKQSLQPNTFVVLEGNPYLHWIEEYSGKMYQEAVQLGLSR</sequence>
<dbReference type="GO" id="GO:0008972">
    <property type="term" value="F:phosphomethylpyrimidine kinase activity"/>
    <property type="evidence" value="ECO:0007669"/>
    <property type="project" value="InterPro"/>
</dbReference>
<dbReference type="Gene3D" id="1.10.340.30">
    <property type="entry name" value="Hypothetical protein, domain 2"/>
    <property type="match status" value="1"/>
</dbReference>
<dbReference type="Gene3D" id="1.10.1670.10">
    <property type="entry name" value="Helix-hairpin-Helix base-excision DNA repair enzymes (C-terminal)"/>
    <property type="match status" value="1"/>
</dbReference>
<dbReference type="GO" id="GO:0000703">
    <property type="term" value="F:oxidized pyrimidine nucleobase lesion DNA N-glycosylase activity"/>
    <property type="evidence" value="ECO:0007669"/>
    <property type="project" value="UniProtKB-ARBA"/>
</dbReference>
<comment type="similarity">
    <text evidence="1">Belongs to the Nth/MutY family.</text>
</comment>
<dbReference type="Pfam" id="PF00730">
    <property type="entry name" value="HhH-GPD"/>
    <property type="match status" value="1"/>
</dbReference>
<keyword evidence="4" id="KW-0378">Hydrolase</keyword>
<evidence type="ECO:0000313" key="10">
    <source>
        <dbReference type="EMBL" id="KAF5317964.1"/>
    </source>
</evidence>
<keyword evidence="6" id="KW-0326">Glycosidase</keyword>
<dbReference type="GO" id="GO:0008902">
    <property type="term" value="F:hydroxymethylpyrimidine kinase activity"/>
    <property type="evidence" value="ECO:0007669"/>
    <property type="project" value="TreeGrafter"/>
</dbReference>
<dbReference type="GO" id="GO:0005829">
    <property type="term" value="C:cytosol"/>
    <property type="evidence" value="ECO:0007669"/>
    <property type="project" value="TreeGrafter"/>
</dbReference>
<dbReference type="Proteomes" id="UP000567179">
    <property type="component" value="Unassembled WGS sequence"/>
</dbReference>
<evidence type="ECO:0000256" key="4">
    <source>
        <dbReference type="ARBA" id="ARBA00022801"/>
    </source>
</evidence>
<dbReference type="SUPFAM" id="SSF53613">
    <property type="entry name" value="Ribokinase-like"/>
    <property type="match status" value="1"/>
</dbReference>
<feature type="region of interest" description="Disordered" evidence="8">
    <location>
        <begin position="78"/>
        <end position="161"/>
    </location>
</feature>
<dbReference type="EMBL" id="JAACJJ010000031">
    <property type="protein sequence ID" value="KAF5317964.1"/>
    <property type="molecule type" value="Genomic_DNA"/>
</dbReference>
<dbReference type="CDD" id="cd19367">
    <property type="entry name" value="TenA_C_ScTHI20-like"/>
    <property type="match status" value="1"/>
</dbReference>
<evidence type="ECO:0000256" key="6">
    <source>
        <dbReference type="ARBA" id="ARBA00023295"/>
    </source>
</evidence>
<dbReference type="EC" id="4.2.99.18" evidence="2"/>
<dbReference type="InterPro" id="IPR004399">
    <property type="entry name" value="HMP/HMP-P_kinase_dom"/>
</dbReference>
<comment type="caution">
    <text evidence="10">The sequence shown here is derived from an EMBL/GenBank/DDBJ whole genome shotgun (WGS) entry which is preliminary data.</text>
</comment>
<gene>
    <name evidence="10" type="ORF">D9619_012178</name>
</gene>
<evidence type="ECO:0000256" key="5">
    <source>
        <dbReference type="ARBA" id="ARBA00023204"/>
    </source>
</evidence>
<feature type="domain" description="HhH-GPD" evidence="9">
    <location>
        <begin position="212"/>
        <end position="334"/>
    </location>
</feature>
<dbReference type="InterPro" id="IPR011257">
    <property type="entry name" value="DNA_glycosylase"/>
</dbReference>
<dbReference type="InterPro" id="IPR013749">
    <property type="entry name" value="PM/HMP-P_kinase-1"/>
</dbReference>
<organism evidence="10 11">
    <name type="scientific">Psilocybe cf. subviscida</name>
    <dbReference type="NCBI Taxonomy" id="2480587"/>
    <lineage>
        <taxon>Eukaryota</taxon>
        <taxon>Fungi</taxon>
        <taxon>Dikarya</taxon>
        <taxon>Basidiomycota</taxon>
        <taxon>Agaricomycotina</taxon>
        <taxon>Agaricomycetes</taxon>
        <taxon>Agaricomycetidae</taxon>
        <taxon>Agaricales</taxon>
        <taxon>Agaricineae</taxon>
        <taxon>Strophariaceae</taxon>
        <taxon>Psilocybe</taxon>
    </lineage>
</organism>
<name>A0A8H5B7E5_9AGAR</name>
<feature type="compositionally biased region" description="Low complexity" evidence="8">
    <location>
        <begin position="119"/>
        <end position="139"/>
    </location>
</feature>
<evidence type="ECO:0000256" key="1">
    <source>
        <dbReference type="ARBA" id="ARBA00008343"/>
    </source>
</evidence>
<evidence type="ECO:0000256" key="8">
    <source>
        <dbReference type="SAM" id="MobiDB-lite"/>
    </source>
</evidence>
<protein>
    <recommendedName>
        <fullName evidence="2">DNA-(apurinic or apyrimidinic site) lyase</fullName>
        <ecNumber evidence="2">4.2.99.18</ecNumber>
    </recommendedName>
</protein>
<evidence type="ECO:0000313" key="11">
    <source>
        <dbReference type="Proteomes" id="UP000567179"/>
    </source>
</evidence>
<dbReference type="InterPro" id="IPR016084">
    <property type="entry name" value="Haem_Oase-like_multi-hlx"/>
</dbReference>
<dbReference type="PANTHER" id="PTHR20858">
    <property type="entry name" value="PHOSPHOMETHYLPYRIMIDINE KINASE"/>
    <property type="match status" value="1"/>
</dbReference>
<dbReference type="InterPro" id="IPR023170">
    <property type="entry name" value="HhH_base_excis_C"/>
</dbReference>
<keyword evidence="5" id="KW-0234">DNA repair</keyword>
<dbReference type="SUPFAM" id="SSF48613">
    <property type="entry name" value="Heme oxygenase-like"/>
    <property type="match status" value="1"/>
</dbReference>
<dbReference type="CDD" id="cd01169">
    <property type="entry name" value="HMPP_kinase"/>
    <property type="match status" value="1"/>
</dbReference>
<dbReference type="Pfam" id="PF08543">
    <property type="entry name" value="Phos_pyr_kin"/>
    <property type="match status" value="1"/>
</dbReference>